<evidence type="ECO:0000256" key="2">
    <source>
        <dbReference type="ARBA" id="ARBA00007330"/>
    </source>
</evidence>
<feature type="domain" description="FAD dependent oxidoreductase" evidence="6">
    <location>
        <begin position="5"/>
        <end position="332"/>
    </location>
</feature>
<keyword evidence="5" id="KW-0560">Oxidoreductase</keyword>
<dbReference type="EMBL" id="FTMS01000004">
    <property type="protein sequence ID" value="SIQ13791.1"/>
    <property type="molecule type" value="Genomic_DNA"/>
</dbReference>
<dbReference type="Proteomes" id="UP000186400">
    <property type="component" value="Unassembled WGS sequence"/>
</dbReference>
<dbReference type="AlphaFoldDB" id="A0A1N6QB52"/>
<dbReference type="InterPro" id="IPR036188">
    <property type="entry name" value="FAD/NAD-bd_sf"/>
</dbReference>
<sequence>MSHGHVVVIGGGGTGAAIIHDLIQRGFTATLVERGELTSGTTGRHHGQLHSGARYAVGDREIARECMDEVRILQKIAPQALEMNYGLFVALNEEDLAFAPEFVQACQESTIPVREIPLEQAFRMEPHLNREIKMAVQVPDGTIDAWRLPLHFFATARVAGADIRTFTEVVGIHSKAGVVTGVRVLNHATQEESDIAADLVVSATGAWAEKVAALAGIHIPVTPAPGTMVAVKKRLNNMVVSHLHPAGDGDIIVPQRGLSIIGSTQWKTDDPDTVEVPRADIDYLTRRATELMPIFGETPFHAAWSASRPLAGASSNIEDGRKLSRDFIAIDHGRSDGLKGFISIIGGKATVLRAMGEKTVDLICDLVGVQEPCRTAETPLLQHRAFYNSDLVTKGAAS</sequence>
<dbReference type="PANTHER" id="PTHR11985">
    <property type="entry name" value="GLYCEROL-3-PHOSPHATE DEHYDROGENASE"/>
    <property type="match status" value="1"/>
</dbReference>
<dbReference type="RefSeq" id="WP_076488056.1">
    <property type="nucleotide sequence ID" value="NZ_FTMS01000004.1"/>
</dbReference>
<evidence type="ECO:0000313" key="8">
    <source>
        <dbReference type="Proteomes" id="UP000186400"/>
    </source>
</evidence>
<keyword evidence="3" id="KW-0285">Flavoprotein</keyword>
<dbReference type="SUPFAM" id="SSF54373">
    <property type="entry name" value="FAD-linked reductases, C-terminal domain"/>
    <property type="match status" value="1"/>
</dbReference>
<dbReference type="PANTHER" id="PTHR11985:SF15">
    <property type="entry name" value="GLYCEROL-3-PHOSPHATE DEHYDROGENASE, MITOCHONDRIAL"/>
    <property type="match status" value="1"/>
</dbReference>
<dbReference type="Gene3D" id="3.50.50.60">
    <property type="entry name" value="FAD/NAD(P)-binding domain"/>
    <property type="match status" value="2"/>
</dbReference>
<evidence type="ECO:0000256" key="3">
    <source>
        <dbReference type="ARBA" id="ARBA00022630"/>
    </source>
</evidence>
<keyword evidence="4" id="KW-0274">FAD</keyword>
<dbReference type="Pfam" id="PF01266">
    <property type="entry name" value="DAO"/>
    <property type="match status" value="1"/>
</dbReference>
<comment type="similarity">
    <text evidence="2">Belongs to the FAD-dependent glycerol-3-phosphate dehydrogenase family.</text>
</comment>
<organism evidence="7 8">
    <name type="scientific">Alkalispirochaeta americana</name>
    <dbReference type="NCBI Taxonomy" id="159291"/>
    <lineage>
        <taxon>Bacteria</taxon>
        <taxon>Pseudomonadati</taxon>
        <taxon>Spirochaetota</taxon>
        <taxon>Spirochaetia</taxon>
        <taxon>Spirochaetales</taxon>
        <taxon>Spirochaetaceae</taxon>
        <taxon>Alkalispirochaeta</taxon>
    </lineage>
</organism>
<evidence type="ECO:0000313" key="7">
    <source>
        <dbReference type="EMBL" id="SIQ13791.1"/>
    </source>
</evidence>
<proteinExistence type="inferred from homology"/>
<evidence type="ECO:0000256" key="4">
    <source>
        <dbReference type="ARBA" id="ARBA00022827"/>
    </source>
</evidence>
<dbReference type="SUPFAM" id="SSF51905">
    <property type="entry name" value="FAD/NAD(P)-binding domain"/>
    <property type="match status" value="1"/>
</dbReference>
<keyword evidence="8" id="KW-1185">Reference proteome</keyword>
<comment type="cofactor">
    <cofactor evidence="1">
        <name>FAD</name>
        <dbReference type="ChEBI" id="CHEBI:57692"/>
    </cofactor>
</comment>
<dbReference type="InterPro" id="IPR000447">
    <property type="entry name" value="G3P_DH_FAD-dep"/>
</dbReference>
<dbReference type="PRINTS" id="PR01001">
    <property type="entry name" value="FADG3PDH"/>
</dbReference>
<dbReference type="InterPro" id="IPR006076">
    <property type="entry name" value="FAD-dep_OxRdtase"/>
</dbReference>
<reference evidence="7 8" key="1">
    <citation type="submission" date="2017-01" db="EMBL/GenBank/DDBJ databases">
        <authorList>
            <person name="Mah S.A."/>
            <person name="Swanson W.J."/>
            <person name="Moy G.W."/>
            <person name="Vacquier V.D."/>
        </authorList>
    </citation>
    <scope>NUCLEOTIDE SEQUENCE [LARGE SCALE GENOMIC DNA]</scope>
    <source>
        <strain evidence="7 8">ASpG1</strain>
    </source>
</reference>
<dbReference type="GO" id="GO:0004368">
    <property type="term" value="F:glycerol-3-phosphate dehydrogenase (quinone) activity"/>
    <property type="evidence" value="ECO:0007669"/>
    <property type="project" value="InterPro"/>
</dbReference>
<evidence type="ECO:0000259" key="6">
    <source>
        <dbReference type="Pfam" id="PF01266"/>
    </source>
</evidence>
<accession>A0A1N6QB52</accession>
<evidence type="ECO:0000256" key="5">
    <source>
        <dbReference type="ARBA" id="ARBA00023002"/>
    </source>
</evidence>
<name>A0A1N6QB52_9SPIO</name>
<dbReference type="GO" id="GO:0006072">
    <property type="term" value="P:glycerol-3-phosphate metabolic process"/>
    <property type="evidence" value="ECO:0007669"/>
    <property type="project" value="InterPro"/>
</dbReference>
<evidence type="ECO:0000256" key="1">
    <source>
        <dbReference type="ARBA" id="ARBA00001974"/>
    </source>
</evidence>
<dbReference type="Gene3D" id="3.30.9.10">
    <property type="entry name" value="D-Amino Acid Oxidase, subunit A, domain 2"/>
    <property type="match status" value="1"/>
</dbReference>
<gene>
    <name evidence="7" type="ORF">SAMN05920897_10490</name>
</gene>
<dbReference type="STRING" id="159291.SAMN05920897_10490"/>
<protein>
    <submittedName>
        <fullName evidence="7">Glycerol-3-phosphate dehydrogenase</fullName>
    </submittedName>
</protein>